<evidence type="ECO:0000313" key="1">
    <source>
        <dbReference type="EMBL" id="RNA07213.1"/>
    </source>
</evidence>
<evidence type="ECO:0000313" key="2">
    <source>
        <dbReference type="Proteomes" id="UP000276133"/>
    </source>
</evidence>
<sequence>MFYKISWLLNNSKPSNLTTWKFGTSFGSKIKKNYDDKRRALLKLKRKFAGSNQKTLLQENL</sequence>
<name>A0A3M7Q772_BRAPC</name>
<organism evidence="1 2">
    <name type="scientific">Brachionus plicatilis</name>
    <name type="common">Marine rotifer</name>
    <name type="synonym">Brachionus muelleri</name>
    <dbReference type="NCBI Taxonomy" id="10195"/>
    <lineage>
        <taxon>Eukaryota</taxon>
        <taxon>Metazoa</taxon>
        <taxon>Spiralia</taxon>
        <taxon>Gnathifera</taxon>
        <taxon>Rotifera</taxon>
        <taxon>Eurotatoria</taxon>
        <taxon>Monogononta</taxon>
        <taxon>Pseudotrocha</taxon>
        <taxon>Ploima</taxon>
        <taxon>Brachionidae</taxon>
        <taxon>Brachionus</taxon>
    </lineage>
</organism>
<dbReference type="EMBL" id="REGN01007124">
    <property type="protein sequence ID" value="RNA07213.1"/>
    <property type="molecule type" value="Genomic_DNA"/>
</dbReference>
<proteinExistence type="predicted"/>
<dbReference type="AlphaFoldDB" id="A0A3M7Q772"/>
<keyword evidence="2" id="KW-1185">Reference proteome</keyword>
<comment type="caution">
    <text evidence="1">The sequence shown here is derived from an EMBL/GenBank/DDBJ whole genome shotgun (WGS) entry which is preliminary data.</text>
</comment>
<reference evidence="1 2" key="1">
    <citation type="journal article" date="2018" name="Sci. Rep.">
        <title>Genomic signatures of local adaptation to the degree of environmental predictability in rotifers.</title>
        <authorList>
            <person name="Franch-Gras L."/>
            <person name="Hahn C."/>
            <person name="Garcia-Roger E.M."/>
            <person name="Carmona M.J."/>
            <person name="Serra M."/>
            <person name="Gomez A."/>
        </authorList>
    </citation>
    <scope>NUCLEOTIDE SEQUENCE [LARGE SCALE GENOMIC DNA]</scope>
    <source>
        <strain evidence="1">HYR1</strain>
    </source>
</reference>
<protein>
    <submittedName>
        <fullName evidence="1">Uncharacterized protein</fullName>
    </submittedName>
</protein>
<accession>A0A3M7Q772</accession>
<gene>
    <name evidence="1" type="ORF">BpHYR1_051297</name>
</gene>
<dbReference type="Proteomes" id="UP000276133">
    <property type="component" value="Unassembled WGS sequence"/>
</dbReference>